<evidence type="ECO:0000313" key="1">
    <source>
        <dbReference type="EMBL" id="JAH86029.1"/>
    </source>
</evidence>
<sequence>MPVFRFVFKLMYGSYFFLLFKSSEQFLYFVFETVGFLRGGACSCLDIFFSLPSTNHCNKPARCINMRFSHLCSLTGNGDCGFIFFSSCNKGMCVP</sequence>
<protein>
    <submittedName>
        <fullName evidence="1">Uncharacterized protein</fullName>
    </submittedName>
</protein>
<name>A0A0E9W6M4_ANGAN</name>
<accession>A0A0E9W6M4</accession>
<dbReference type="EMBL" id="GBXM01022548">
    <property type="protein sequence ID" value="JAH86029.1"/>
    <property type="molecule type" value="Transcribed_RNA"/>
</dbReference>
<proteinExistence type="predicted"/>
<organism evidence="1">
    <name type="scientific">Anguilla anguilla</name>
    <name type="common">European freshwater eel</name>
    <name type="synonym">Muraena anguilla</name>
    <dbReference type="NCBI Taxonomy" id="7936"/>
    <lineage>
        <taxon>Eukaryota</taxon>
        <taxon>Metazoa</taxon>
        <taxon>Chordata</taxon>
        <taxon>Craniata</taxon>
        <taxon>Vertebrata</taxon>
        <taxon>Euteleostomi</taxon>
        <taxon>Actinopterygii</taxon>
        <taxon>Neopterygii</taxon>
        <taxon>Teleostei</taxon>
        <taxon>Anguilliformes</taxon>
        <taxon>Anguillidae</taxon>
        <taxon>Anguilla</taxon>
    </lineage>
</organism>
<dbReference type="AlphaFoldDB" id="A0A0E9W6M4"/>
<reference evidence="1" key="2">
    <citation type="journal article" date="2015" name="Fish Shellfish Immunol.">
        <title>Early steps in the European eel (Anguilla anguilla)-Vibrio vulnificus interaction in the gills: Role of the RtxA13 toxin.</title>
        <authorList>
            <person name="Callol A."/>
            <person name="Pajuelo D."/>
            <person name="Ebbesson L."/>
            <person name="Teles M."/>
            <person name="MacKenzie S."/>
            <person name="Amaro C."/>
        </authorList>
    </citation>
    <scope>NUCLEOTIDE SEQUENCE</scope>
</reference>
<reference evidence="1" key="1">
    <citation type="submission" date="2014-11" db="EMBL/GenBank/DDBJ databases">
        <authorList>
            <person name="Amaro Gonzalez C."/>
        </authorList>
    </citation>
    <scope>NUCLEOTIDE SEQUENCE</scope>
</reference>